<dbReference type="EMBL" id="NVMX01000056">
    <property type="protein sequence ID" value="PDZ95466.1"/>
    <property type="molecule type" value="Genomic_DNA"/>
</dbReference>
<evidence type="ECO:0000313" key="1">
    <source>
        <dbReference type="EMBL" id="PDZ95466.1"/>
    </source>
</evidence>
<dbReference type="AlphaFoldDB" id="A0A9X6XWP7"/>
<evidence type="ECO:0000313" key="2">
    <source>
        <dbReference type="Proteomes" id="UP000219922"/>
    </source>
</evidence>
<comment type="caution">
    <text evidence="1">The sequence shown here is derived from an EMBL/GenBank/DDBJ whole genome shotgun (WGS) entry which is preliminary data.</text>
</comment>
<dbReference type="RefSeq" id="WP_098006148.1">
    <property type="nucleotide sequence ID" value="NZ_NVMX01000056.1"/>
</dbReference>
<accession>A0A9X6XWP7</accession>
<dbReference type="Proteomes" id="UP000219922">
    <property type="component" value="Unassembled WGS sequence"/>
</dbReference>
<gene>
    <name evidence="1" type="ORF">CON36_28330</name>
</gene>
<reference evidence="1 2" key="1">
    <citation type="submission" date="2017-09" db="EMBL/GenBank/DDBJ databases">
        <title>Large-scale bioinformatics analysis of Bacillus genomes uncovers conserved roles of natural products in bacterial physiology.</title>
        <authorList>
            <consortium name="Agbiome Team Llc"/>
            <person name="Bleich R.M."/>
            <person name="Grubbs K.J."/>
            <person name="Santa Maria K.C."/>
            <person name="Allen S.E."/>
            <person name="Farag S."/>
            <person name="Shank E.A."/>
            <person name="Bowers A."/>
        </authorList>
    </citation>
    <scope>NUCLEOTIDE SEQUENCE [LARGE SCALE GENOMIC DNA]</scope>
    <source>
        <strain evidence="1 2">AFS092789</strain>
    </source>
</reference>
<protein>
    <recommendedName>
        <fullName evidence="3">Group-specific protein</fullName>
    </recommendedName>
</protein>
<evidence type="ECO:0008006" key="3">
    <source>
        <dbReference type="Google" id="ProtNLM"/>
    </source>
</evidence>
<proteinExistence type="predicted"/>
<name>A0A9X6XWP7_BACCE</name>
<organism evidence="1 2">
    <name type="scientific">Bacillus cereus</name>
    <dbReference type="NCBI Taxonomy" id="1396"/>
    <lineage>
        <taxon>Bacteria</taxon>
        <taxon>Bacillati</taxon>
        <taxon>Bacillota</taxon>
        <taxon>Bacilli</taxon>
        <taxon>Bacillales</taxon>
        <taxon>Bacillaceae</taxon>
        <taxon>Bacillus</taxon>
        <taxon>Bacillus cereus group</taxon>
    </lineage>
</organism>
<sequence>MVQSKRRGRKKKTPPTISNTGFIGAAFADTIELLKNEYYFARKHMKIAHRVLDGLLQASSLMFQQHGVAAYMSCIYLSKQKKIGIILSTKPFTNKEGESYFINYLKERNHYIGKDKDYHEIFNTGFIGVVFADLSSIEKYTFSEEISLLKHLFNQMIIPVKELFLQNKVRVYMSGVESSEQNKLGYVLSVKPYDEKEADLYFIEYLKERGVYEGDEEEIDTIPIIKGLS</sequence>